<evidence type="ECO:0000313" key="2">
    <source>
        <dbReference type="EMBL" id="MBC5667422.1"/>
    </source>
</evidence>
<keyword evidence="1" id="KW-0812">Transmembrane</keyword>
<dbReference type="RefSeq" id="WP_186840203.1">
    <property type="nucleotide sequence ID" value="NZ_JACOOZ010000003.1"/>
</dbReference>
<organism evidence="2 3">
    <name type="scientific">Eubacterium segne</name>
    <dbReference type="NCBI Taxonomy" id="2763045"/>
    <lineage>
        <taxon>Bacteria</taxon>
        <taxon>Bacillati</taxon>
        <taxon>Bacillota</taxon>
        <taxon>Clostridia</taxon>
        <taxon>Eubacteriales</taxon>
        <taxon>Eubacteriaceae</taxon>
        <taxon>Eubacterium</taxon>
    </lineage>
</organism>
<dbReference type="Proteomes" id="UP000597877">
    <property type="component" value="Unassembled WGS sequence"/>
</dbReference>
<keyword evidence="3" id="KW-1185">Reference proteome</keyword>
<accession>A0ABR7F2F5</accession>
<evidence type="ECO:0000313" key="3">
    <source>
        <dbReference type="Proteomes" id="UP000597877"/>
    </source>
</evidence>
<reference evidence="2 3" key="1">
    <citation type="submission" date="2020-08" db="EMBL/GenBank/DDBJ databases">
        <title>Genome public.</title>
        <authorList>
            <person name="Liu C."/>
            <person name="Sun Q."/>
        </authorList>
    </citation>
    <scope>NUCLEOTIDE SEQUENCE [LARGE SCALE GENOMIC DNA]</scope>
    <source>
        <strain evidence="2 3">BX4</strain>
    </source>
</reference>
<name>A0ABR7F2F5_9FIRM</name>
<proteinExistence type="predicted"/>
<keyword evidence="1" id="KW-1133">Transmembrane helix</keyword>
<dbReference type="EMBL" id="JACOOZ010000003">
    <property type="protein sequence ID" value="MBC5667422.1"/>
    <property type="molecule type" value="Genomic_DNA"/>
</dbReference>
<comment type="caution">
    <text evidence="2">The sequence shown here is derived from an EMBL/GenBank/DDBJ whole genome shotgun (WGS) entry which is preliminary data.</text>
</comment>
<gene>
    <name evidence="2" type="ORF">H8S00_05415</name>
</gene>
<protein>
    <submittedName>
        <fullName evidence="2">Uncharacterized protein</fullName>
    </submittedName>
</protein>
<sequence>MDAIKELTQINYGTLIIAICTILLAFKFMWTLFDWFIKLLGLETRSMRLKREEHELLIATSKALNELKEKECEDTKQAIKHDQMIKNDLVKLSETVDNIAVTLNEMKEKDNITEVKKLKEKLVAYYNKYKNSEGWTKVEKDVFWDLFDDYEKRGGDGFIHSIVEPVMREMKEID</sequence>
<feature type="transmembrane region" description="Helical" evidence="1">
    <location>
        <begin position="12"/>
        <end position="37"/>
    </location>
</feature>
<keyword evidence="1" id="KW-0472">Membrane</keyword>
<evidence type="ECO:0000256" key="1">
    <source>
        <dbReference type="SAM" id="Phobius"/>
    </source>
</evidence>